<evidence type="ECO:0000256" key="3">
    <source>
        <dbReference type="ARBA" id="ARBA00022989"/>
    </source>
</evidence>
<reference evidence="7 8" key="1">
    <citation type="submission" date="2023-04" db="EMBL/GenBank/DDBJ databases">
        <title>Genome of Basidiobolus ranarum AG-B5.</title>
        <authorList>
            <person name="Stajich J.E."/>
            <person name="Carter-House D."/>
            <person name="Gryganskyi A."/>
        </authorList>
    </citation>
    <scope>NUCLEOTIDE SEQUENCE [LARGE SCALE GENOMIC DNA]</scope>
    <source>
        <strain evidence="7 8">AG-B5</strain>
    </source>
</reference>
<proteinExistence type="predicted"/>
<protein>
    <submittedName>
        <fullName evidence="7">Uncharacterized protein</fullName>
    </submittedName>
</protein>
<gene>
    <name evidence="7" type="ORF">K7432_014413</name>
</gene>
<accession>A0ABR2VPJ5</accession>
<evidence type="ECO:0000256" key="2">
    <source>
        <dbReference type="ARBA" id="ARBA00022692"/>
    </source>
</evidence>
<evidence type="ECO:0000313" key="7">
    <source>
        <dbReference type="EMBL" id="KAK9688409.1"/>
    </source>
</evidence>
<dbReference type="PANTHER" id="PTHR38483">
    <property type="entry name" value="CHROMOSOME 1, WHOLE GENOME SHOTGUN SEQUENCE"/>
    <property type="match status" value="1"/>
</dbReference>
<keyword evidence="2 6" id="KW-0812">Transmembrane</keyword>
<evidence type="ECO:0000256" key="5">
    <source>
        <dbReference type="SAM" id="MobiDB-lite"/>
    </source>
</evidence>
<dbReference type="InterPro" id="IPR027359">
    <property type="entry name" value="Volt_channel_dom_sf"/>
</dbReference>
<name>A0ABR2VPJ5_9FUNG</name>
<dbReference type="PANTHER" id="PTHR38483:SF1">
    <property type="entry name" value="ION TRANSPORT DOMAIN-CONTAINING PROTEIN"/>
    <property type="match status" value="1"/>
</dbReference>
<sequence>MIIEVSIRLIAYGKIFWKSAMNIFDVVLVALCIVSLIFLFMDCSTNRVKSELAGTVFLVIRNTIQFFRLFSALRKNQQHHTNDRKGKIEFSTDSQSEVEEGNYDTVHSGISPGYILEEDSDEESNLRQVRVVPVTK</sequence>
<evidence type="ECO:0000256" key="1">
    <source>
        <dbReference type="ARBA" id="ARBA00004141"/>
    </source>
</evidence>
<keyword evidence="3 6" id="KW-1133">Transmembrane helix</keyword>
<evidence type="ECO:0000256" key="4">
    <source>
        <dbReference type="ARBA" id="ARBA00023136"/>
    </source>
</evidence>
<organism evidence="7 8">
    <name type="scientific">Basidiobolus ranarum</name>
    <dbReference type="NCBI Taxonomy" id="34480"/>
    <lineage>
        <taxon>Eukaryota</taxon>
        <taxon>Fungi</taxon>
        <taxon>Fungi incertae sedis</taxon>
        <taxon>Zoopagomycota</taxon>
        <taxon>Entomophthoromycotina</taxon>
        <taxon>Basidiobolomycetes</taxon>
        <taxon>Basidiobolales</taxon>
        <taxon>Basidiobolaceae</taxon>
        <taxon>Basidiobolus</taxon>
    </lineage>
</organism>
<feature type="compositionally biased region" description="Basic and acidic residues" evidence="5">
    <location>
        <begin position="80"/>
        <end position="90"/>
    </location>
</feature>
<evidence type="ECO:0000313" key="8">
    <source>
        <dbReference type="Proteomes" id="UP001479436"/>
    </source>
</evidence>
<dbReference type="Gene3D" id="1.20.120.350">
    <property type="entry name" value="Voltage-gated potassium channels. Chain C"/>
    <property type="match status" value="1"/>
</dbReference>
<keyword evidence="8" id="KW-1185">Reference proteome</keyword>
<evidence type="ECO:0000256" key="6">
    <source>
        <dbReference type="SAM" id="Phobius"/>
    </source>
</evidence>
<dbReference type="EMBL" id="JASJQH010008502">
    <property type="protein sequence ID" value="KAK9688409.1"/>
    <property type="molecule type" value="Genomic_DNA"/>
</dbReference>
<feature type="transmembrane region" description="Helical" evidence="6">
    <location>
        <begin position="52"/>
        <end position="70"/>
    </location>
</feature>
<feature type="region of interest" description="Disordered" evidence="5">
    <location>
        <begin position="78"/>
        <end position="110"/>
    </location>
</feature>
<comment type="subcellular location">
    <subcellularLocation>
        <location evidence="1">Membrane</location>
        <topology evidence="1">Multi-pass membrane protein</topology>
    </subcellularLocation>
</comment>
<keyword evidence="4 6" id="KW-0472">Membrane</keyword>
<feature type="transmembrane region" description="Helical" evidence="6">
    <location>
        <begin position="21"/>
        <end position="40"/>
    </location>
</feature>
<dbReference type="Proteomes" id="UP001479436">
    <property type="component" value="Unassembled WGS sequence"/>
</dbReference>
<comment type="caution">
    <text evidence="7">The sequence shown here is derived from an EMBL/GenBank/DDBJ whole genome shotgun (WGS) entry which is preliminary data.</text>
</comment>